<reference evidence="2" key="2">
    <citation type="journal article" date="2015" name="Data Brief">
        <title>Shoot transcriptome of the giant reed, Arundo donax.</title>
        <authorList>
            <person name="Barrero R.A."/>
            <person name="Guerrero F.D."/>
            <person name="Moolhuijzen P."/>
            <person name="Goolsby J.A."/>
            <person name="Tidwell J."/>
            <person name="Bellgard S.E."/>
            <person name="Bellgard M.I."/>
        </authorList>
    </citation>
    <scope>NUCLEOTIDE SEQUENCE</scope>
    <source>
        <tissue evidence="2">Shoot tissue taken approximately 20 cm above the soil surface</tissue>
    </source>
</reference>
<evidence type="ECO:0000313" key="2">
    <source>
        <dbReference type="EMBL" id="JAD43045.1"/>
    </source>
</evidence>
<dbReference type="EMBL" id="GBRH01254850">
    <property type="protein sequence ID" value="JAD43045.1"/>
    <property type="molecule type" value="Transcribed_RNA"/>
</dbReference>
<organism evidence="2">
    <name type="scientific">Arundo donax</name>
    <name type="common">Giant reed</name>
    <name type="synonym">Donax arundinaceus</name>
    <dbReference type="NCBI Taxonomy" id="35708"/>
    <lineage>
        <taxon>Eukaryota</taxon>
        <taxon>Viridiplantae</taxon>
        <taxon>Streptophyta</taxon>
        <taxon>Embryophyta</taxon>
        <taxon>Tracheophyta</taxon>
        <taxon>Spermatophyta</taxon>
        <taxon>Magnoliopsida</taxon>
        <taxon>Liliopsida</taxon>
        <taxon>Poales</taxon>
        <taxon>Poaceae</taxon>
        <taxon>PACMAD clade</taxon>
        <taxon>Arundinoideae</taxon>
        <taxon>Arundineae</taxon>
        <taxon>Arundo</taxon>
    </lineage>
</organism>
<evidence type="ECO:0000256" key="1">
    <source>
        <dbReference type="SAM" id="Phobius"/>
    </source>
</evidence>
<protein>
    <submittedName>
        <fullName evidence="2">Uncharacterized protein</fullName>
    </submittedName>
</protein>
<dbReference type="AlphaFoldDB" id="A0A0A9A204"/>
<feature type="transmembrane region" description="Helical" evidence="1">
    <location>
        <begin position="16"/>
        <end position="32"/>
    </location>
</feature>
<keyword evidence="1" id="KW-0812">Transmembrane</keyword>
<sequence length="61" mass="7594">MLLFSERPLQLKVESIYSYWLLHWWNIILYISMRLLFRFYFISVYLQTFLFCLTSHFAAGY</sequence>
<keyword evidence="1" id="KW-1133">Transmembrane helix</keyword>
<proteinExistence type="predicted"/>
<keyword evidence="1" id="KW-0472">Membrane</keyword>
<reference evidence="2" key="1">
    <citation type="submission" date="2014-09" db="EMBL/GenBank/DDBJ databases">
        <authorList>
            <person name="Magalhaes I.L.F."/>
            <person name="Oliveira U."/>
            <person name="Santos F.R."/>
            <person name="Vidigal T.H.D.A."/>
            <person name="Brescovit A.D."/>
            <person name="Santos A.J."/>
        </authorList>
    </citation>
    <scope>NUCLEOTIDE SEQUENCE</scope>
    <source>
        <tissue evidence="2">Shoot tissue taken approximately 20 cm above the soil surface</tissue>
    </source>
</reference>
<name>A0A0A9A204_ARUDO</name>
<accession>A0A0A9A204</accession>